<dbReference type="Proteomes" id="UP000722989">
    <property type="component" value="Unassembled WGS sequence"/>
</dbReference>
<gene>
    <name evidence="2" type="ORF">HC031_30015</name>
</gene>
<dbReference type="RefSeq" id="WP_167928824.1">
    <property type="nucleotide sequence ID" value="NZ_JAATVY010000040.1"/>
</dbReference>
<evidence type="ECO:0000313" key="2">
    <source>
        <dbReference type="EMBL" id="NJC73917.1"/>
    </source>
</evidence>
<evidence type="ECO:0000256" key="1">
    <source>
        <dbReference type="SAM" id="MobiDB-lite"/>
    </source>
</evidence>
<evidence type="ECO:0000313" key="3">
    <source>
        <dbReference type="Proteomes" id="UP000722989"/>
    </source>
</evidence>
<name>A0ABX0Y952_9ACTN</name>
<comment type="caution">
    <text evidence="2">The sequence shown here is derived from an EMBL/GenBank/DDBJ whole genome shotgun (WGS) entry which is preliminary data.</text>
</comment>
<feature type="compositionally biased region" description="Basic and acidic residues" evidence="1">
    <location>
        <begin position="68"/>
        <end position="89"/>
    </location>
</feature>
<protein>
    <submittedName>
        <fullName evidence="2">Uncharacterized protein</fullName>
    </submittedName>
</protein>
<feature type="region of interest" description="Disordered" evidence="1">
    <location>
        <begin position="68"/>
        <end position="98"/>
    </location>
</feature>
<accession>A0ABX0Y952</accession>
<reference evidence="2 3" key="1">
    <citation type="submission" date="2020-03" db="EMBL/GenBank/DDBJ databases">
        <title>WGS of the type strain of Planosporangium spp.</title>
        <authorList>
            <person name="Thawai C."/>
        </authorList>
    </citation>
    <scope>NUCLEOTIDE SEQUENCE [LARGE SCALE GENOMIC DNA]</scope>
    <source>
        <strain evidence="2 3">TBRC 5610</strain>
    </source>
</reference>
<keyword evidence="3" id="KW-1185">Reference proteome</keyword>
<organism evidence="2 3">
    <name type="scientific">Planosporangium thailandense</name>
    <dbReference type="NCBI Taxonomy" id="765197"/>
    <lineage>
        <taxon>Bacteria</taxon>
        <taxon>Bacillati</taxon>
        <taxon>Actinomycetota</taxon>
        <taxon>Actinomycetes</taxon>
        <taxon>Micromonosporales</taxon>
        <taxon>Micromonosporaceae</taxon>
        <taxon>Planosporangium</taxon>
    </lineage>
</organism>
<dbReference type="EMBL" id="JAATVY010000040">
    <property type="protein sequence ID" value="NJC73917.1"/>
    <property type="molecule type" value="Genomic_DNA"/>
</dbReference>
<sequence>MTKKPTLLADVAELRNVLSAMDVWEAAGGELGTEKGRRSFVDGLTPDVADELAGLALTGLLRTVLAERGRPEEELMADERAVRDDERAASAESPASEVCGTVEHPVTAGIPVGDLDVAYPPRQRSCRVIAAGWLRRRSEPLGSAQPAVPVGAATGYAVASSR</sequence>
<proteinExistence type="predicted"/>